<evidence type="ECO:0000256" key="2">
    <source>
        <dbReference type="ARBA" id="ARBA00022723"/>
    </source>
</evidence>
<reference evidence="4" key="1">
    <citation type="submission" date="2025-08" db="UniProtKB">
        <authorList>
            <consortium name="Ensembl"/>
        </authorList>
    </citation>
    <scope>IDENTIFICATION</scope>
</reference>
<proteinExistence type="predicted"/>
<keyword evidence="3" id="KW-0862">Zinc</keyword>
<dbReference type="GO" id="GO:0005829">
    <property type="term" value="C:cytosol"/>
    <property type="evidence" value="ECO:0007669"/>
    <property type="project" value="TreeGrafter"/>
</dbReference>
<protein>
    <submittedName>
        <fullName evidence="4">Alcohol dehydrogenase 5 (class III), chi polypeptide</fullName>
    </submittedName>
</protein>
<dbReference type="PANTHER" id="PTHR43880">
    <property type="entry name" value="ALCOHOL DEHYDROGENASE"/>
    <property type="match status" value="1"/>
</dbReference>
<dbReference type="InterPro" id="IPR011032">
    <property type="entry name" value="GroES-like_sf"/>
</dbReference>
<dbReference type="GO" id="GO:0046294">
    <property type="term" value="P:formaldehyde catabolic process"/>
    <property type="evidence" value="ECO:0007669"/>
    <property type="project" value="TreeGrafter"/>
</dbReference>
<evidence type="ECO:0000313" key="5">
    <source>
        <dbReference type="Proteomes" id="UP000694404"/>
    </source>
</evidence>
<dbReference type="Gene3D" id="3.90.180.10">
    <property type="entry name" value="Medium-chain alcohol dehydrogenases, catalytic domain"/>
    <property type="match status" value="1"/>
</dbReference>
<keyword evidence="5" id="KW-1185">Reference proteome</keyword>
<dbReference type="Ensembl" id="ENSCABT00000003235.1">
    <property type="protein sequence ID" value="ENSCABP00000002991.1"/>
    <property type="gene ID" value="ENSCABG00000002262.1"/>
</dbReference>
<dbReference type="GO" id="GO:0051903">
    <property type="term" value="F:S-(hydroxymethyl)glutathione dehydrogenase [NAD(P)+] activity"/>
    <property type="evidence" value="ECO:0007669"/>
    <property type="project" value="TreeGrafter"/>
</dbReference>
<name>A0A8C0G3M7_CHEAB</name>
<evidence type="ECO:0000313" key="4">
    <source>
        <dbReference type="Ensembl" id="ENSCABP00000002991.1"/>
    </source>
</evidence>
<dbReference type="GO" id="GO:0008270">
    <property type="term" value="F:zinc ion binding"/>
    <property type="evidence" value="ECO:0007669"/>
    <property type="project" value="TreeGrafter"/>
</dbReference>
<dbReference type="SUPFAM" id="SSF50129">
    <property type="entry name" value="GroES-like"/>
    <property type="match status" value="1"/>
</dbReference>
<dbReference type="AlphaFoldDB" id="A0A8C0G3M7"/>
<keyword evidence="2" id="KW-0479">Metal-binding</keyword>
<evidence type="ECO:0000256" key="3">
    <source>
        <dbReference type="ARBA" id="ARBA00022833"/>
    </source>
</evidence>
<accession>A0A8C0G3M7</accession>
<comment type="subunit">
    <text evidence="1">Homodimer.</text>
</comment>
<dbReference type="Proteomes" id="UP000694404">
    <property type="component" value="Unplaced"/>
</dbReference>
<evidence type="ECO:0000256" key="1">
    <source>
        <dbReference type="ARBA" id="ARBA00011738"/>
    </source>
</evidence>
<reference evidence="4" key="2">
    <citation type="submission" date="2025-09" db="UniProtKB">
        <authorList>
            <consortium name="Ensembl"/>
        </authorList>
    </citation>
    <scope>IDENTIFICATION</scope>
</reference>
<dbReference type="PANTHER" id="PTHR43880:SF4">
    <property type="entry name" value="ALCOHOL DEHYDROGENASE CLASS-3"/>
    <property type="match status" value="1"/>
</dbReference>
<gene>
    <name evidence="4" type="primary">ADH5</name>
</gene>
<dbReference type="GeneTree" id="ENSGT00940000155196"/>
<sequence length="53" mass="5640">MVIKCKAAVAWAAGKPLSIEEVEVAPPKAHEVRIKVTQSSHCTSHNVENASSV</sequence>
<organism evidence="4 5">
    <name type="scientific">Chelonoidis abingdonii</name>
    <name type="common">Abingdon island giant tortoise</name>
    <name type="synonym">Testudo abingdonii</name>
    <dbReference type="NCBI Taxonomy" id="106734"/>
    <lineage>
        <taxon>Eukaryota</taxon>
        <taxon>Metazoa</taxon>
        <taxon>Chordata</taxon>
        <taxon>Craniata</taxon>
        <taxon>Vertebrata</taxon>
        <taxon>Euteleostomi</taxon>
        <taxon>Archelosauria</taxon>
        <taxon>Testudinata</taxon>
        <taxon>Testudines</taxon>
        <taxon>Cryptodira</taxon>
        <taxon>Durocryptodira</taxon>
        <taxon>Testudinoidea</taxon>
        <taxon>Testudinidae</taxon>
        <taxon>Chelonoidis</taxon>
    </lineage>
</organism>